<evidence type="ECO:0000313" key="1">
    <source>
        <dbReference type="EMBL" id="JAD57949.1"/>
    </source>
</evidence>
<reference evidence="1" key="1">
    <citation type="submission" date="2014-09" db="EMBL/GenBank/DDBJ databases">
        <authorList>
            <person name="Magalhaes I.L.F."/>
            <person name="Oliveira U."/>
            <person name="Santos F.R."/>
            <person name="Vidigal T.H.D.A."/>
            <person name="Brescovit A.D."/>
            <person name="Santos A.J."/>
        </authorList>
    </citation>
    <scope>NUCLEOTIDE SEQUENCE</scope>
    <source>
        <tissue evidence="1">Shoot tissue taken approximately 20 cm above the soil surface</tissue>
    </source>
</reference>
<proteinExistence type="predicted"/>
<name>A0A0A9B1S5_ARUDO</name>
<reference evidence="1" key="2">
    <citation type="journal article" date="2015" name="Data Brief">
        <title>Shoot transcriptome of the giant reed, Arundo donax.</title>
        <authorList>
            <person name="Barrero R.A."/>
            <person name="Guerrero F.D."/>
            <person name="Moolhuijzen P."/>
            <person name="Goolsby J.A."/>
            <person name="Tidwell J."/>
            <person name="Bellgard S.E."/>
            <person name="Bellgard M.I."/>
        </authorList>
    </citation>
    <scope>NUCLEOTIDE SEQUENCE</scope>
    <source>
        <tissue evidence="1">Shoot tissue taken approximately 20 cm above the soil surface</tissue>
    </source>
</reference>
<dbReference type="EMBL" id="GBRH01239946">
    <property type="protein sequence ID" value="JAD57949.1"/>
    <property type="molecule type" value="Transcribed_RNA"/>
</dbReference>
<dbReference type="AlphaFoldDB" id="A0A0A9B1S5"/>
<protein>
    <submittedName>
        <fullName evidence="1">Uncharacterized protein</fullName>
    </submittedName>
</protein>
<sequence length="18" mass="2132">MQMIQTHMQQSGFLLPQL</sequence>
<organism evidence="1">
    <name type="scientific">Arundo donax</name>
    <name type="common">Giant reed</name>
    <name type="synonym">Donax arundinaceus</name>
    <dbReference type="NCBI Taxonomy" id="35708"/>
    <lineage>
        <taxon>Eukaryota</taxon>
        <taxon>Viridiplantae</taxon>
        <taxon>Streptophyta</taxon>
        <taxon>Embryophyta</taxon>
        <taxon>Tracheophyta</taxon>
        <taxon>Spermatophyta</taxon>
        <taxon>Magnoliopsida</taxon>
        <taxon>Liliopsida</taxon>
        <taxon>Poales</taxon>
        <taxon>Poaceae</taxon>
        <taxon>PACMAD clade</taxon>
        <taxon>Arundinoideae</taxon>
        <taxon>Arundineae</taxon>
        <taxon>Arundo</taxon>
    </lineage>
</organism>
<accession>A0A0A9B1S5</accession>